<evidence type="ECO:0000256" key="2">
    <source>
        <dbReference type="SAM" id="Phobius"/>
    </source>
</evidence>
<evidence type="ECO:0000313" key="3">
    <source>
        <dbReference type="EMBL" id="ONM26635.1"/>
    </source>
</evidence>
<reference evidence="3" key="1">
    <citation type="submission" date="2015-12" db="EMBL/GenBank/DDBJ databases">
        <title>Update maize B73 reference genome by single molecule sequencing technologies.</title>
        <authorList>
            <consortium name="Maize Genome Sequencing Project"/>
            <person name="Ware D."/>
        </authorList>
    </citation>
    <scope>NUCLEOTIDE SEQUENCE [LARGE SCALE GENOMIC DNA]</scope>
    <source>
        <tissue evidence="3">Seedling</tissue>
    </source>
</reference>
<keyword evidence="2" id="KW-0812">Transmembrane</keyword>
<gene>
    <name evidence="3" type="ORF">ZEAMMB73_Zm00001d007373</name>
</gene>
<feature type="compositionally biased region" description="Basic and acidic residues" evidence="1">
    <location>
        <begin position="150"/>
        <end position="170"/>
    </location>
</feature>
<dbReference type="InParanoid" id="A0A1D6F5S2"/>
<name>A0A1D6F5S2_MAIZE</name>
<feature type="transmembrane region" description="Helical" evidence="2">
    <location>
        <begin position="7"/>
        <end position="26"/>
    </location>
</feature>
<proteinExistence type="predicted"/>
<accession>A0A1D6F5S2</accession>
<organism evidence="3">
    <name type="scientific">Zea mays</name>
    <name type="common">Maize</name>
    <dbReference type="NCBI Taxonomy" id="4577"/>
    <lineage>
        <taxon>Eukaryota</taxon>
        <taxon>Viridiplantae</taxon>
        <taxon>Streptophyta</taxon>
        <taxon>Embryophyta</taxon>
        <taxon>Tracheophyta</taxon>
        <taxon>Spermatophyta</taxon>
        <taxon>Magnoliopsida</taxon>
        <taxon>Liliopsida</taxon>
        <taxon>Poales</taxon>
        <taxon>Poaceae</taxon>
        <taxon>PACMAD clade</taxon>
        <taxon>Panicoideae</taxon>
        <taxon>Andropogonodae</taxon>
        <taxon>Andropogoneae</taxon>
        <taxon>Tripsacinae</taxon>
        <taxon>Zea</taxon>
    </lineage>
</organism>
<feature type="transmembrane region" description="Helical" evidence="2">
    <location>
        <begin position="38"/>
        <end position="56"/>
    </location>
</feature>
<sequence length="186" mass="20449">MEYGTRLIDAGLIVSAIAAAVVYFLYGSHLPNMPARRRRAVVAVVLLVQVGVLLSADRDLTNIALRLDVEETESKLLRMEEIKQVYGNRNHDVVSDLASLLSKDPTNFKMSFTKARSPDGTENSELTVTMKDAHVDQPLADADLQQPAADEDHTAEETMKDRPKLNDHEVPLSSNGDGIGEEKPNP</sequence>
<keyword evidence="2" id="KW-0472">Membrane</keyword>
<dbReference type="AlphaFoldDB" id="A0A1D6F5S2"/>
<feature type="compositionally biased region" description="Low complexity" evidence="1">
    <location>
        <begin position="136"/>
        <end position="148"/>
    </location>
</feature>
<dbReference type="EMBL" id="CM007648">
    <property type="protein sequence ID" value="ONM26635.1"/>
    <property type="molecule type" value="Genomic_DNA"/>
</dbReference>
<dbReference type="OMA" id="HTAEETM"/>
<evidence type="ECO:0000256" key="1">
    <source>
        <dbReference type="SAM" id="MobiDB-lite"/>
    </source>
</evidence>
<feature type="region of interest" description="Disordered" evidence="1">
    <location>
        <begin position="135"/>
        <end position="186"/>
    </location>
</feature>
<accession>A0A3L6FZR7</accession>
<keyword evidence="2" id="KW-1133">Transmembrane helix</keyword>
<protein>
    <submittedName>
        <fullName evidence="3">Uncharacterized protein</fullName>
    </submittedName>
</protein>